<dbReference type="InterPro" id="IPR047949">
    <property type="entry name" value="PPS1_DSP"/>
</dbReference>
<feature type="region of interest" description="Disordered" evidence="3">
    <location>
        <begin position="391"/>
        <end position="412"/>
    </location>
</feature>
<protein>
    <submittedName>
        <fullName evidence="6">81a43c39-c3f7-4bb9-886e-e198f62d5e2c</fullName>
    </submittedName>
</protein>
<evidence type="ECO:0000256" key="2">
    <source>
        <dbReference type="ARBA" id="ARBA00022912"/>
    </source>
</evidence>
<dbReference type="FunFam" id="3.90.190.10:FF:000110">
    <property type="entry name" value="PPS1p Protein phosphatase"/>
    <property type="match status" value="1"/>
</dbReference>
<gene>
    <name evidence="6" type="ORF">TT172_LOCUS2952</name>
</gene>
<dbReference type="PROSITE" id="PS50056">
    <property type="entry name" value="TYR_PHOSPHATASE_2"/>
    <property type="match status" value="1"/>
</dbReference>
<dbReference type="PANTHER" id="PTHR47550">
    <property type="entry name" value="DUAL SPECIFICITY PROTEIN PHOSPHATASE PPS1"/>
    <property type="match status" value="1"/>
</dbReference>
<feature type="compositionally biased region" description="Pro residues" evidence="3">
    <location>
        <begin position="46"/>
        <end position="63"/>
    </location>
</feature>
<dbReference type="AlphaFoldDB" id="A0A3S4D2C6"/>
<dbReference type="InterPro" id="IPR029021">
    <property type="entry name" value="Prot-tyrosine_phosphatase-like"/>
</dbReference>
<dbReference type="CDD" id="cd14516">
    <property type="entry name" value="DSP_fungal_PPS1"/>
    <property type="match status" value="1"/>
</dbReference>
<feature type="domain" description="Tyrosine specific protein phosphatases" evidence="5">
    <location>
        <begin position="587"/>
        <end position="655"/>
    </location>
</feature>
<feature type="region of interest" description="Disordered" evidence="3">
    <location>
        <begin position="1"/>
        <end position="75"/>
    </location>
</feature>
<dbReference type="Proteomes" id="UP000289323">
    <property type="component" value="Unassembled WGS sequence"/>
</dbReference>
<accession>A0A3S4D2C6</accession>
<dbReference type="GO" id="GO:0005634">
    <property type="term" value="C:nucleus"/>
    <property type="evidence" value="ECO:0007669"/>
    <property type="project" value="GOC"/>
</dbReference>
<name>A0A3S4D2C6_9PEZI</name>
<organism evidence="6 7">
    <name type="scientific">Thermothielavioides terrestris</name>
    <dbReference type="NCBI Taxonomy" id="2587410"/>
    <lineage>
        <taxon>Eukaryota</taxon>
        <taxon>Fungi</taxon>
        <taxon>Dikarya</taxon>
        <taxon>Ascomycota</taxon>
        <taxon>Pezizomycotina</taxon>
        <taxon>Sordariomycetes</taxon>
        <taxon>Sordariomycetidae</taxon>
        <taxon>Sordariales</taxon>
        <taxon>Chaetomiaceae</taxon>
        <taxon>Thermothielavioides</taxon>
    </lineage>
</organism>
<dbReference type="InterPro" id="IPR020422">
    <property type="entry name" value="TYR_PHOSPHATASE_DUAL_dom"/>
</dbReference>
<evidence type="ECO:0000313" key="6">
    <source>
        <dbReference type="EMBL" id="SPQ20533.1"/>
    </source>
</evidence>
<feature type="compositionally biased region" description="Polar residues" evidence="3">
    <location>
        <begin position="14"/>
        <end position="33"/>
    </location>
</feature>
<dbReference type="PANTHER" id="PTHR47550:SF1">
    <property type="entry name" value="DUAL SPECIFICITY PROTEIN PHOSPHATASE PPS1"/>
    <property type="match status" value="1"/>
</dbReference>
<reference evidence="6 7" key="1">
    <citation type="submission" date="2018-04" db="EMBL/GenBank/DDBJ databases">
        <authorList>
            <person name="Huttner S."/>
            <person name="Dainat J."/>
        </authorList>
    </citation>
    <scope>NUCLEOTIDE SEQUENCE [LARGE SCALE GENOMIC DNA]</scope>
</reference>
<evidence type="ECO:0000259" key="5">
    <source>
        <dbReference type="PROSITE" id="PS50056"/>
    </source>
</evidence>
<evidence type="ECO:0000259" key="4">
    <source>
        <dbReference type="PROSITE" id="PS50054"/>
    </source>
</evidence>
<dbReference type="EMBL" id="OUUZ01000004">
    <property type="protein sequence ID" value="SPQ20533.1"/>
    <property type="molecule type" value="Genomic_DNA"/>
</dbReference>
<dbReference type="SUPFAM" id="SSF52799">
    <property type="entry name" value="(Phosphotyrosine protein) phosphatases II"/>
    <property type="match status" value="2"/>
</dbReference>
<dbReference type="GO" id="GO:0008138">
    <property type="term" value="F:protein tyrosine/serine/threonine phosphatase activity"/>
    <property type="evidence" value="ECO:0007669"/>
    <property type="project" value="InterPro"/>
</dbReference>
<dbReference type="InterPro" id="IPR053239">
    <property type="entry name" value="Dual_spec_PTase"/>
</dbReference>
<feature type="domain" description="Tyrosine-protein phosphatase" evidence="4">
    <location>
        <begin position="519"/>
        <end position="668"/>
    </location>
</feature>
<keyword evidence="1" id="KW-0378">Hydrolase</keyword>
<evidence type="ECO:0000256" key="3">
    <source>
        <dbReference type="SAM" id="MobiDB-lite"/>
    </source>
</evidence>
<dbReference type="SMART" id="SM00195">
    <property type="entry name" value="DSPc"/>
    <property type="match status" value="1"/>
</dbReference>
<sequence length="712" mass="78273">MATIALSRPVASHRPSSNISPLTPTITLDSHPSQCPGPVPNKHIPVCPPGPMPQEEPSTPPRSPGKEEEQLPRSLLYPPDKFHRVEMGRLAVYKIDADGVAAALDHLARQPLPEPSQVFPWLHGLHPNNQIQQAFFMAQKRALRRTPPCLRGITIVKADGELNVSRLKGAIAPHEFLQLGGSAPEFLDVDPKDGFSVRNFQIQAAKSAMTSDIIVYGDDDAAVRKLGWDIAGAQQRWRDKHEALNHHLPPYSTFICVSPFAEFEKRHPEIVAVNSAGLLTGNVLDFFHQERREMYEMTRASEISPNVWLGPTPEPGSEDEQGYDILIECSDLGRLNPAALRAISEGPDDESKQFHLDFPSSGSILAPTWSHAEADGIVETCKWIYHLAHGTRPGPPADEQQPQHPDADGDIPMTAITTATTATARPRSILIHCGDGYTESTMLAVAYHSFSTGRPVPAAWLDLHTSQQRNCFAYPADVALLSAINQRLLQASPAAAAAAAHDGPAPEEPRWFAGFDGSFPSRILDYLYLGNLGHANNPDLLKALGIGQILSVGETAMWRDGELDEWGPENTCVVQGVQDNGIDPLTDEFERCLAFIDRGRANGTATLVHCRVGVSRSATICIAEVMGRLRMSFPRAYCFVRARRLNVIIQPHLRFAYELLKWEEILQSRGGNGSGADGSEGAQEERRGGFKRELEWAEIAREIALMNRPYAR</sequence>
<dbReference type="Gene3D" id="3.90.190.10">
    <property type="entry name" value="Protein tyrosine phosphatase superfamily"/>
    <property type="match status" value="1"/>
</dbReference>
<dbReference type="GO" id="GO:0033260">
    <property type="term" value="P:nuclear DNA replication"/>
    <property type="evidence" value="ECO:0007669"/>
    <property type="project" value="InterPro"/>
</dbReference>
<dbReference type="PROSITE" id="PS50054">
    <property type="entry name" value="TYR_PHOSPHATASE_DUAL"/>
    <property type="match status" value="1"/>
</dbReference>
<keyword evidence="2" id="KW-0904">Protein phosphatase</keyword>
<dbReference type="Pfam" id="PF00782">
    <property type="entry name" value="DSPc"/>
    <property type="match status" value="1"/>
</dbReference>
<dbReference type="InterPro" id="IPR000387">
    <property type="entry name" value="Tyr_Pase_dom"/>
</dbReference>
<dbReference type="InterPro" id="IPR016130">
    <property type="entry name" value="Tyr_Pase_AS"/>
</dbReference>
<evidence type="ECO:0000256" key="1">
    <source>
        <dbReference type="ARBA" id="ARBA00022801"/>
    </source>
</evidence>
<dbReference type="InterPro" id="IPR000340">
    <property type="entry name" value="Dual-sp_phosphatase_cat-dom"/>
</dbReference>
<evidence type="ECO:0000313" key="7">
    <source>
        <dbReference type="Proteomes" id="UP000289323"/>
    </source>
</evidence>
<proteinExistence type="predicted"/>
<dbReference type="PROSITE" id="PS00383">
    <property type="entry name" value="TYR_PHOSPHATASE_1"/>
    <property type="match status" value="1"/>
</dbReference>